<accession>A0A078A8T0</accession>
<dbReference type="AlphaFoldDB" id="A0A078A8T0"/>
<evidence type="ECO:0000313" key="1">
    <source>
        <dbReference type="EMBL" id="CDW77196.1"/>
    </source>
</evidence>
<sequence length="61" mass="6885">MKMSKSEYQFFIVGSKKATTFMKNVTDPNFTADLEPNLSIMLEVKELENPKNKLVTASDLA</sequence>
<dbReference type="EMBL" id="CCKQ01005930">
    <property type="protein sequence ID" value="CDW77196.1"/>
    <property type="molecule type" value="Genomic_DNA"/>
</dbReference>
<reference evidence="1 2" key="1">
    <citation type="submission" date="2014-06" db="EMBL/GenBank/DDBJ databases">
        <authorList>
            <person name="Swart Estienne"/>
        </authorList>
    </citation>
    <scope>NUCLEOTIDE SEQUENCE [LARGE SCALE GENOMIC DNA]</scope>
    <source>
        <strain evidence="1 2">130c</strain>
    </source>
</reference>
<protein>
    <submittedName>
        <fullName evidence="1">Uncharacterized protein</fullName>
    </submittedName>
</protein>
<dbReference type="Proteomes" id="UP000039865">
    <property type="component" value="Unassembled WGS sequence"/>
</dbReference>
<name>A0A078A8T0_STYLE</name>
<dbReference type="InParanoid" id="A0A078A8T0"/>
<gene>
    <name evidence="1" type="primary">Contig4535.g4841</name>
    <name evidence="1" type="ORF">STYLEM_6166</name>
</gene>
<proteinExistence type="predicted"/>
<keyword evidence="2" id="KW-1185">Reference proteome</keyword>
<evidence type="ECO:0000313" key="2">
    <source>
        <dbReference type="Proteomes" id="UP000039865"/>
    </source>
</evidence>
<organism evidence="1 2">
    <name type="scientific">Stylonychia lemnae</name>
    <name type="common">Ciliate</name>
    <dbReference type="NCBI Taxonomy" id="5949"/>
    <lineage>
        <taxon>Eukaryota</taxon>
        <taxon>Sar</taxon>
        <taxon>Alveolata</taxon>
        <taxon>Ciliophora</taxon>
        <taxon>Intramacronucleata</taxon>
        <taxon>Spirotrichea</taxon>
        <taxon>Stichotrichia</taxon>
        <taxon>Sporadotrichida</taxon>
        <taxon>Oxytrichidae</taxon>
        <taxon>Stylonychinae</taxon>
        <taxon>Stylonychia</taxon>
    </lineage>
</organism>